<feature type="domain" description="RING-type" evidence="3">
    <location>
        <begin position="813"/>
        <end position="852"/>
    </location>
</feature>
<dbReference type="InterPro" id="IPR013083">
    <property type="entry name" value="Znf_RING/FYVE/PHD"/>
</dbReference>
<organism evidence="4 5">
    <name type="scientific">Nicotiana tabacum</name>
    <name type="common">Common tobacco</name>
    <dbReference type="NCBI Taxonomy" id="4097"/>
    <lineage>
        <taxon>Eukaryota</taxon>
        <taxon>Viridiplantae</taxon>
        <taxon>Streptophyta</taxon>
        <taxon>Embryophyta</taxon>
        <taxon>Tracheophyta</taxon>
        <taxon>Spermatophyta</taxon>
        <taxon>Magnoliopsida</taxon>
        <taxon>eudicotyledons</taxon>
        <taxon>Gunneridae</taxon>
        <taxon>Pentapetalae</taxon>
        <taxon>asterids</taxon>
        <taxon>lamiids</taxon>
        <taxon>Solanales</taxon>
        <taxon>Solanaceae</taxon>
        <taxon>Nicotianoideae</taxon>
        <taxon>Nicotianeae</taxon>
        <taxon>Nicotiana</taxon>
    </lineage>
</organism>
<dbReference type="RefSeq" id="XP_016471269.1">
    <property type="nucleotide sequence ID" value="XM_016615783.2"/>
</dbReference>
<dbReference type="OMA" id="PKKGNCC"/>
<feature type="compositionally biased region" description="Acidic residues" evidence="2">
    <location>
        <begin position="671"/>
        <end position="687"/>
    </location>
</feature>
<feature type="compositionally biased region" description="Acidic residues" evidence="2">
    <location>
        <begin position="647"/>
        <end position="662"/>
    </location>
</feature>
<evidence type="ECO:0000313" key="4">
    <source>
        <dbReference type="Proteomes" id="UP000790787"/>
    </source>
</evidence>
<gene>
    <name evidence="5" type="primary">LOC107793433</name>
</gene>
<dbReference type="GO" id="GO:0008270">
    <property type="term" value="F:zinc ion binding"/>
    <property type="evidence" value="ECO:0007669"/>
    <property type="project" value="UniProtKB-KW"/>
</dbReference>
<evidence type="ECO:0000256" key="2">
    <source>
        <dbReference type="SAM" id="MobiDB-lite"/>
    </source>
</evidence>
<reference evidence="5" key="2">
    <citation type="submission" date="2025-08" db="UniProtKB">
        <authorList>
            <consortium name="RefSeq"/>
        </authorList>
    </citation>
    <scope>IDENTIFICATION</scope>
    <source>
        <tissue evidence="5">Leaf</tissue>
    </source>
</reference>
<feature type="region of interest" description="Disordered" evidence="2">
    <location>
        <begin position="632"/>
        <end position="687"/>
    </location>
</feature>
<dbReference type="PROSITE" id="PS50089">
    <property type="entry name" value="ZF_RING_2"/>
    <property type="match status" value="1"/>
</dbReference>
<name>A0A1S4A3V4_TOBAC</name>
<dbReference type="Gene3D" id="3.30.40.10">
    <property type="entry name" value="Zinc/RING finger domain, C3HC4 (zinc finger)"/>
    <property type="match status" value="1"/>
</dbReference>
<keyword evidence="1" id="KW-0479">Metal-binding</keyword>
<dbReference type="Pfam" id="PF13920">
    <property type="entry name" value="zf-C3HC4_3"/>
    <property type="match status" value="1"/>
</dbReference>
<dbReference type="PaxDb" id="4097-A0A1S4A3V4"/>
<feature type="compositionally biased region" description="Basic and acidic residues" evidence="2">
    <location>
        <begin position="333"/>
        <end position="342"/>
    </location>
</feature>
<proteinExistence type="predicted"/>
<evidence type="ECO:0000259" key="3">
    <source>
        <dbReference type="PROSITE" id="PS50089"/>
    </source>
</evidence>
<protein>
    <submittedName>
        <fullName evidence="5">Uncharacterized protein LOC107793433</fullName>
    </submittedName>
</protein>
<dbReference type="Proteomes" id="UP000790787">
    <property type="component" value="Chromosome 23"/>
</dbReference>
<reference evidence="4" key="1">
    <citation type="journal article" date="2014" name="Nat. Commun.">
        <title>The tobacco genome sequence and its comparison with those of tomato and potato.</title>
        <authorList>
            <person name="Sierro N."/>
            <person name="Battey J.N."/>
            <person name="Ouadi S."/>
            <person name="Bakaher N."/>
            <person name="Bovet L."/>
            <person name="Willig A."/>
            <person name="Goepfert S."/>
            <person name="Peitsch M.C."/>
            <person name="Ivanov N.V."/>
        </authorList>
    </citation>
    <scope>NUCLEOTIDE SEQUENCE [LARGE SCALE GENOMIC DNA]</scope>
</reference>
<feature type="compositionally biased region" description="Basic and acidic residues" evidence="2">
    <location>
        <begin position="373"/>
        <end position="384"/>
    </location>
</feature>
<feature type="region of interest" description="Disordered" evidence="2">
    <location>
        <begin position="423"/>
        <end position="444"/>
    </location>
</feature>
<dbReference type="AlphaFoldDB" id="A0A1S4A3V4"/>
<keyword evidence="4" id="KW-1185">Reference proteome</keyword>
<dbReference type="PANTHER" id="PTHR47820:SF3">
    <property type="entry name" value="OS07G0499800 PROTEIN"/>
    <property type="match status" value="1"/>
</dbReference>
<dbReference type="InterPro" id="IPR001841">
    <property type="entry name" value="Znf_RING"/>
</dbReference>
<dbReference type="PANTHER" id="PTHR47820">
    <property type="entry name" value="BNAC05G24000D PROTEIN"/>
    <property type="match status" value="1"/>
</dbReference>
<dbReference type="RefSeq" id="XP_016471269.1">
    <property type="nucleotide sequence ID" value="XM_016615783.1"/>
</dbReference>
<feature type="compositionally biased region" description="Polar residues" evidence="2">
    <location>
        <begin position="359"/>
        <end position="372"/>
    </location>
</feature>
<feature type="compositionally biased region" description="Polar residues" evidence="2">
    <location>
        <begin position="514"/>
        <end position="527"/>
    </location>
</feature>
<dbReference type="CDD" id="cd16647">
    <property type="entry name" value="mRING-HC-C3HC5_NEU1"/>
    <property type="match status" value="1"/>
</dbReference>
<dbReference type="OrthoDB" id="6078042at2759"/>
<sequence>MASSQVEIASSSPFGYVLNRCSARDSNPFQKHFKNLVQNHADLLVHKTKCDKNENNSPKKRSKAAEKWDKARNMVFSMDKEKNKESSLDVPNLGGVSSLVRKWKDFEAESKTMNLANNSENSLYVESPHKRFDECDESCIVKSDSFGDWESDKTDNVDSNSAQGTKDSDITENERLKVSDIIRKLTYTIGDEGHGRDHNGNVVVNGGSLPRVRTTLDISEQQQRCCFSPVLNSPRFIRGRQAFSDLLLQMERDRHREIQRLVERKAVSKFQQRGRIQALLRVRLIRRGAEVRDGRSVNCSASESNRLTHSAIMHLREKFNRVGQHYLANSRNNSREVVESAREVGSLPSTPKHRRELARSNSAKVGTGLSTHQQREEDPCKGLVKESSGLQPGVAKSRSVPITLGDTTKEVVDNILKVGNFCTSNQPREENHYQDLSKQTSPKKIETRIHVTNSSNSQKEMAFSDTNPVFSCRSNQHDMDLNNREVSISLPSYTSQAQSSDSFHELQIKQHLGTSNEWSSDNANPQSDWEEETASQHLVESDSGWVSDYSHTANGWDEIQSAYQQQVEVNEDWISNVSRPRKEWEGLRHERYQEMLDRFLDNHDIQQLLQRKSVSNFLTSDLREKIDRIMASQSQQLPNGMRISHVEDEEVPTQVDKEEEEDVVLRHNATEEDVEVEEEQDSGYDDEDEVLIDDNTSSWSLNQVKEVTDDSYHFPSPSSLQSQSSSICSQRIKPCSSSSRNSSTEMELIYELRGHMEQLHQEIFEIRRSMKSCMNMQMKLQRSIKQDVAAAISQLGQKSKRNSDNKGPNKGNCCICCEEPVDSLLYRCGHMCTCFKCAHELLRGTGKCPICRDPIMDIVRAYAHS</sequence>
<feature type="region of interest" description="Disordered" evidence="2">
    <location>
        <begin position="514"/>
        <end position="542"/>
    </location>
</feature>
<accession>A0A1S4A3V4</accession>
<feature type="region of interest" description="Disordered" evidence="2">
    <location>
        <begin position="333"/>
        <end position="397"/>
    </location>
</feature>
<keyword evidence="1" id="KW-0862">Zinc</keyword>
<evidence type="ECO:0000256" key="1">
    <source>
        <dbReference type="PROSITE-ProRule" id="PRU00175"/>
    </source>
</evidence>
<dbReference type="KEGG" id="nta:107793433"/>
<dbReference type="SUPFAM" id="SSF57850">
    <property type="entry name" value="RING/U-box"/>
    <property type="match status" value="1"/>
</dbReference>
<dbReference type="GeneID" id="107793433"/>
<evidence type="ECO:0000313" key="5">
    <source>
        <dbReference type="RefSeq" id="XP_016471269.1"/>
    </source>
</evidence>
<keyword evidence="1" id="KW-0863">Zinc-finger</keyword>